<dbReference type="InterPro" id="IPR011257">
    <property type="entry name" value="DNA_glycosylase"/>
</dbReference>
<reference evidence="6 7" key="1">
    <citation type="journal article" date="2018" name="Microbiome">
        <title>Fine metagenomic profile of the Mediterranean stratified and mixed water columns revealed by assembly and recruitment.</title>
        <authorList>
            <person name="Haro-Moreno J.M."/>
            <person name="Lopez-Perez M."/>
            <person name="De La Torre J.R."/>
            <person name="Picazo A."/>
            <person name="Camacho A."/>
            <person name="Rodriguez-Valera F."/>
        </authorList>
    </citation>
    <scope>NUCLEOTIDE SEQUENCE [LARGE SCALE GENOMIC DNA]</scope>
    <source>
        <strain evidence="6">MED-G78</strain>
    </source>
</reference>
<evidence type="ECO:0000256" key="2">
    <source>
        <dbReference type="ARBA" id="ARBA00012000"/>
    </source>
</evidence>
<evidence type="ECO:0000313" key="6">
    <source>
        <dbReference type="EMBL" id="RCL44773.1"/>
    </source>
</evidence>
<dbReference type="InterPro" id="IPR051912">
    <property type="entry name" value="Alkylbase_DNA_Glycosylase/TA"/>
</dbReference>
<organism evidence="6 7">
    <name type="scientific">SAR86 cluster bacterium</name>
    <dbReference type="NCBI Taxonomy" id="2030880"/>
    <lineage>
        <taxon>Bacteria</taxon>
        <taxon>Pseudomonadati</taxon>
        <taxon>Pseudomonadota</taxon>
        <taxon>Gammaproteobacteria</taxon>
        <taxon>SAR86 cluster</taxon>
    </lineage>
</organism>
<keyword evidence="3" id="KW-0227">DNA damage</keyword>
<dbReference type="EMBL" id="QOPI01000009">
    <property type="protein sequence ID" value="RCL44773.1"/>
    <property type="molecule type" value="Genomic_DNA"/>
</dbReference>
<dbReference type="GO" id="GO:0032993">
    <property type="term" value="C:protein-DNA complex"/>
    <property type="evidence" value="ECO:0007669"/>
    <property type="project" value="TreeGrafter"/>
</dbReference>
<evidence type="ECO:0000256" key="3">
    <source>
        <dbReference type="ARBA" id="ARBA00022763"/>
    </source>
</evidence>
<dbReference type="GO" id="GO:0008725">
    <property type="term" value="F:DNA-3-methyladenine glycosylase activity"/>
    <property type="evidence" value="ECO:0007669"/>
    <property type="project" value="TreeGrafter"/>
</dbReference>
<keyword evidence="4" id="KW-0234">DNA repair</keyword>
<dbReference type="AlphaFoldDB" id="A0A368C5H7"/>
<sequence>MVSEADKAYEFILKQSIKYNHSKLHRFISSHEKVSLNQNKNQTLSLFLIKTVISQQVSTSAAKTIWNRFEKVLESKKGKKLTKKDIASAGISNQKSGYILGILNNNFIQSTSLDELKEYSLEDLNRMLLAIKGIGPWTLGITRMFYICDSDVWLEGDLGIKKASEIFLQELDNDDIRNIYSPYRTFLSLYLWRGLDSF</sequence>
<dbReference type="EC" id="3.2.2.21" evidence="2"/>
<evidence type="ECO:0000256" key="4">
    <source>
        <dbReference type="ARBA" id="ARBA00023204"/>
    </source>
</evidence>
<dbReference type="SUPFAM" id="SSF48150">
    <property type="entry name" value="DNA-glycosylase"/>
    <property type="match status" value="1"/>
</dbReference>
<dbReference type="GO" id="GO:0043916">
    <property type="term" value="F:DNA-7-methylguanine glycosylase activity"/>
    <property type="evidence" value="ECO:0007669"/>
    <property type="project" value="TreeGrafter"/>
</dbReference>
<evidence type="ECO:0000259" key="5">
    <source>
        <dbReference type="SMART" id="SM00478"/>
    </source>
</evidence>
<name>A0A368C5H7_9GAMM</name>
<dbReference type="GO" id="GO:0005737">
    <property type="term" value="C:cytoplasm"/>
    <property type="evidence" value="ECO:0007669"/>
    <property type="project" value="TreeGrafter"/>
</dbReference>
<feature type="domain" description="HhH-GPD" evidence="5">
    <location>
        <begin position="53"/>
        <end position="196"/>
    </location>
</feature>
<evidence type="ECO:0000313" key="7">
    <source>
        <dbReference type="Proteomes" id="UP000252915"/>
    </source>
</evidence>
<dbReference type="Gene3D" id="1.10.1670.40">
    <property type="match status" value="1"/>
</dbReference>
<dbReference type="InterPro" id="IPR003265">
    <property type="entry name" value="HhH-GPD_domain"/>
</dbReference>
<dbReference type="PANTHER" id="PTHR43003:SF5">
    <property type="entry name" value="DNA-3-METHYLADENINE GLYCOSYLASE"/>
    <property type="match status" value="1"/>
</dbReference>
<evidence type="ECO:0000256" key="1">
    <source>
        <dbReference type="ARBA" id="ARBA00000086"/>
    </source>
</evidence>
<dbReference type="SMART" id="SM00478">
    <property type="entry name" value="ENDO3c"/>
    <property type="match status" value="1"/>
</dbReference>
<dbReference type="Proteomes" id="UP000252915">
    <property type="component" value="Unassembled WGS sequence"/>
</dbReference>
<protein>
    <recommendedName>
        <fullName evidence="2">DNA-3-methyladenine glycosylase II</fullName>
        <ecNumber evidence="2">3.2.2.21</ecNumber>
    </recommendedName>
</protein>
<proteinExistence type="predicted"/>
<accession>A0A368C5H7</accession>
<gene>
    <name evidence="6" type="ORF">DBW92_02335</name>
</gene>
<comment type="caution">
    <text evidence="6">The sequence shown here is derived from an EMBL/GenBank/DDBJ whole genome shotgun (WGS) entry which is preliminary data.</text>
</comment>
<dbReference type="GO" id="GO:0006307">
    <property type="term" value="P:DNA alkylation repair"/>
    <property type="evidence" value="ECO:0007669"/>
    <property type="project" value="TreeGrafter"/>
</dbReference>
<dbReference type="GO" id="GO:0006285">
    <property type="term" value="P:base-excision repair, AP site formation"/>
    <property type="evidence" value="ECO:0007669"/>
    <property type="project" value="TreeGrafter"/>
</dbReference>
<dbReference type="GO" id="GO:0032131">
    <property type="term" value="F:alkylated DNA binding"/>
    <property type="evidence" value="ECO:0007669"/>
    <property type="project" value="TreeGrafter"/>
</dbReference>
<dbReference type="Gene3D" id="1.10.340.30">
    <property type="entry name" value="Hypothetical protein, domain 2"/>
    <property type="match status" value="1"/>
</dbReference>
<dbReference type="PANTHER" id="PTHR43003">
    <property type="entry name" value="DNA-3-METHYLADENINE GLYCOSYLASE"/>
    <property type="match status" value="1"/>
</dbReference>
<comment type="catalytic activity">
    <reaction evidence="1">
        <text>Hydrolysis of alkylated DNA, releasing 3-methyladenine, 3-methylguanine, 7-methylguanine and 7-methyladenine.</text>
        <dbReference type="EC" id="3.2.2.21"/>
    </reaction>
</comment>